<organism evidence="1 2">
    <name type="scientific">Zopfia rhizophila CBS 207.26</name>
    <dbReference type="NCBI Taxonomy" id="1314779"/>
    <lineage>
        <taxon>Eukaryota</taxon>
        <taxon>Fungi</taxon>
        <taxon>Dikarya</taxon>
        <taxon>Ascomycota</taxon>
        <taxon>Pezizomycotina</taxon>
        <taxon>Dothideomycetes</taxon>
        <taxon>Dothideomycetes incertae sedis</taxon>
        <taxon>Zopfiaceae</taxon>
        <taxon>Zopfia</taxon>
    </lineage>
</organism>
<evidence type="ECO:0000313" key="2">
    <source>
        <dbReference type="Proteomes" id="UP000800200"/>
    </source>
</evidence>
<dbReference type="Proteomes" id="UP000800200">
    <property type="component" value="Unassembled WGS sequence"/>
</dbReference>
<reference evidence="1" key="1">
    <citation type="journal article" date="2020" name="Stud. Mycol.">
        <title>101 Dothideomycetes genomes: a test case for predicting lifestyles and emergence of pathogens.</title>
        <authorList>
            <person name="Haridas S."/>
            <person name="Albert R."/>
            <person name="Binder M."/>
            <person name="Bloem J."/>
            <person name="Labutti K."/>
            <person name="Salamov A."/>
            <person name="Andreopoulos B."/>
            <person name="Baker S."/>
            <person name="Barry K."/>
            <person name="Bills G."/>
            <person name="Bluhm B."/>
            <person name="Cannon C."/>
            <person name="Castanera R."/>
            <person name="Culley D."/>
            <person name="Daum C."/>
            <person name="Ezra D."/>
            <person name="Gonzalez J."/>
            <person name="Henrissat B."/>
            <person name="Kuo A."/>
            <person name="Liang C."/>
            <person name="Lipzen A."/>
            <person name="Lutzoni F."/>
            <person name="Magnuson J."/>
            <person name="Mondo S."/>
            <person name="Nolan M."/>
            <person name="Ohm R."/>
            <person name="Pangilinan J."/>
            <person name="Park H.-J."/>
            <person name="Ramirez L."/>
            <person name="Alfaro M."/>
            <person name="Sun H."/>
            <person name="Tritt A."/>
            <person name="Yoshinaga Y."/>
            <person name="Zwiers L.-H."/>
            <person name="Turgeon B."/>
            <person name="Goodwin S."/>
            <person name="Spatafora J."/>
            <person name="Crous P."/>
            <person name="Grigoriev I."/>
        </authorList>
    </citation>
    <scope>NUCLEOTIDE SEQUENCE</scope>
    <source>
        <strain evidence="1">CBS 207.26</strain>
    </source>
</reference>
<sequence>MDVSRGFDRRKNCVARCCEQLPGRRIGTLPTWATVCNPAAGTSEPANERRMWLCDVFVVLRSQPQLDTPIQQLAAPMRHMKSPTACLIQHPTQLSRSTTTPQNYQISLRHKPAPRKPPSIAQSLFLHHEPFTTSALAPSDRPCIIDVALQCAVSSALFLIFRHHHATIFNLASNRQSSTSNTK</sequence>
<accession>A0A6A6DR89</accession>
<dbReference type="EMBL" id="ML994656">
    <property type="protein sequence ID" value="KAF2180719.1"/>
    <property type="molecule type" value="Genomic_DNA"/>
</dbReference>
<proteinExistence type="predicted"/>
<gene>
    <name evidence="1" type="ORF">K469DRAFT_269522</name>
</gene>
<evidence type="ECO:0000313" key="1">
    <source>
        <dbReference type="EMBL" id="KAF2180719.1"/>
    </source>
</evidence>
<dbReference type="AlphaFoldDB" id="A0A6A6DR89"/>
<protein>
    <submittedName>
        <fullName evidence="1">Uncharacterized protein</fullName>
    </submittedName>
</protein>
<name>A0A6A6DR89_9PEZI</name>
<keyword evidence="2" id="KW-1185">Reference proteome</keyword>